<dbReference type="InterPro" id="IPR043163">
    <property type="entry name" value="DsrC-like_N"/>
</dbReference>
<dbReference type="Proteomes" id="UP001597011">
    <property type="component" value="Unassembled WGS sequence"/>
</dbReference>
<gene>
    <name evidence="4" type="ORF">ACFQ0I_08885</name>
</gene>
<dbReference type="Gene3D" id="1.10.10.370">
    <property type="entry name" value="DsrC-like protein, C-terminal domain"/>
    <property type="match status" value="1"/>
</dbReference>
<dbReference type="PANTHER" id="PTHR37010">
    <property type="entry name" value="SULFURTRANSFERASE TUSE"/>
    <property type="match status" value="1"/>
</dbReference>
<comment type="similarity">
    <text evidence="2">Belongs to the DsrC/TusE family.</text>
</comment>
<accession>A0ABW3BS68</accession>
<dbReference type="RefSeq" id="WP_379941387.1">
    <property type="nucleotide sequence ID" value="NZ_JBHTIB010000012.1"/>
</dbReference>
<keyword evidence="5" id="KW-1185">Reference proteome</keyword>
<dbReference type="InterPro" id="IPR007453">
    <property type="entry name" value="DsrC/TusE"/>
</dbReference>
<evidence type="ECO:0000313" key="5">
    <source>
        <dbReference type="Proteomes" id="UP001597011"/>
    </source>
</evidence>
<dbReference type="PANTHER" id="PTHR37010:SF1">
    <property type="entry name" value="SULFURTRANSFERASE TUSE"/>
    <property type="match status" value="1"/>
</dbReference>
<comment type="subcellular location">
    <subcellularLocation>
        <location evidence="1">Cytoplasm</location>
    </subcellularLocation>
</comment>
<comment type="caution">
    <text evidence="4">The sequence shown here is derived from an EMBL/GenBank/DDBJ whole genome shotgun (WGS) entry which is preliminary data.</text>
</comment>
<dbReference type="Pfam" id="PF04358">
    <property type="entry name" value="DsrC"/>
    <property type="match status" value="1"/>
</dbReference>
<dbReference type="PIRSF" id="PIRSF006223">
    <property type="entry name" value="DsrC_TusE"/>
    <property type="match status" value="1"/>
</dbReference>
<sequence>MDLNIAGIRLDVTEDGYLTDVSQWTKEIGLEIAKNEGIEMTDRHWEVVKWLQEQVKNDVALSIRGIKKSGVIDIKEFYALFPNGPLKVSTKIAGVPKPKSCI</sequence>
<reference evidence="5" key="1">
    <citation type="journal article" date="2019" name="Int. J. Syst. Evol. Microbiol.">
        <title>The Global Catalogue of Microorganisms (GCM) 10K type strain sequencing project: providing services to taxonomists for standard genome sequencing and annotation.</title>
        <authorList>
            <consortium name="The Broad Institute Genomics Platform"/>
            <consortium name="The Broad Institute Genome Sequencing Center for Infectious Disease"/>
            <person name="Wu L."/>
            <person name="Ma J."/>
        </authorList>
    </citation>
    <scope>NUCLEOTIDE SEQUENCE [LARGE SCALE GENOMIC DNA]</scope>
    <source>
        <strain evidence="5">CCUG 60529</strain>
    </source>
</reference>
<dbReference type="InterPro" id="IPR042072">
    <property type="entry name" value="DsrC-like_C"/>
</dbReference>
<organism evidence="4 5">
    <name type="scientific">Mariniflexile aquimaris</name>
    <dbReference type="NCBI Taxonomy" id="881009"/>
    <lineage>
        <taxon>Bacteria</taxon>
        <taxon>Pseudomonadati</taxon>
        <taxon>Bacteroidota</taxon>
        <taxon>Flavobacteriia</taxon>
        <taxon>Flavobacteriales</taxon>
        <taxon>Flavobacteriaceae</taxon>
        <taxon>Mariniflexile</taxon>
    </lineage>
</organism>
<evidence type="ECO:0000256" key="2">
    <source>
        <dbReference type="ARBA" id="ARBA00005718"/>
    </source>
</evidence>
<proteinExistence type="inferred from homology"/>
<dbReference type="SUPFAM" id="SSF69721">
    <property type="entry name" value="DsrC, the gamma subunit of dissimilatory sulfite reductase"/>
    <property type="match status" value="1"/>
</dbReference>
<dbReference type="NCBIfam" id="TIGR03342">
    <property type="entry name" value="dsrC_tusE_dsvC"/>
    <property type="match status" value="1"/>
</dbReference>
<dbReference type="Gene3D" id="3.30.1420.10">
    <property type="match status" value="1"/>
</dbReference>
<evidence type="ECO:0000313" key="4">
    <source>
        <dbReference type="EMBL" id="MFD0835876.1"/>
    </source>
</evidence>
<dbReference type="InterPro" id="IPR025526">
    <property type="entry name" value="DsrC-like_dom_sf"/>
</dbReference>
<evidence type="ECO:0000256" key="3">
    <source>
        <dbReference type="ARBA" id="ARBA00022490"/>
    </source>
</evidence>
<name>A0ABW3BS68_9FLAO</name>
<keyword evidence="3" id="KW-0963">Cytoplasm</keyword>
<protein>
    <submittedName>
        <fullName evidence="4">TusE/DsrC/DsvC family sulfur relay protein</fullName>
    </submittedName>
</protein>
<evidence type="ECO:0000256" key="1">
    <source>
        <dbReference type="ARBA" id="ARBA00004496"/>
    </source>
</evidence>
<dbReference type="EMBL" id="JBHTIB010000012">
    <property type="protein sequence ID" value="MFD0835876.1"/>
    <property type="molecule type" value="Genomic_DNA"/>
</dbReference>